<dbReference type="InterPro" id="IPR021352">
    <property type="entry name" value="DUF2971"/>
</dbReference>
<comment type="caution">
    <text evidence="1">The sequence shown here is derived from an EMBL/GenBank/DDBJ whole genome shotgun (WGS) entry which is preliminary data.</text>
</comment>
<accession>A0ABU4QP27</accession>
<evidence type="ECO:0000313" key="1">
    <source>
        <dbReference type="EMBL" id="MDX6041060.1"/>
    </source>
</evidence>
<evidence type="ECO:0000313" key="2">
    <source>
        <dbReference type="Proteomes" id="UP001275664"/>
    </source>
</evidence>
<gene>
    <name evidence="1" type="ORF">SIK69_12775</name>
</gene>
<reference evidence="1 2" key="1">
    <citation type="submission" date="2023-11" db="EMBL/GenBank/DDBJ databases">
        <title>Scandinavium wanjuensis sp. nov., isolated from lettuce South Korea.</title>
        <authorList>
            <person name="Park J."/>
            <person name="Park S."/>
            <person name="Oh K.K."/>
            <person name="Cho G.S."/>
            <person name="Franz C.M.A.P."/>
        </authorList>
    </citation>
    <scope>NUCLEOTIDE SEQUENCE [LARGE SCALE GENOMIC DNA]</scope>
    <source>
        <strain evidence="1 2">V105_6</strain>
    </source>
</reference>
<keyword evidence="2" id="KW-1185">Reference proteome</keyword>
<sequence>MIVYKYIDSASLDHFFKDGYISLKFTPHGEFNDPFESYGYSLDDESIESLTMRHVINCNIACLCLSKNPLNVLMWSHYSDKHQGFAVAIDTEKAGFDDESKCLITAPQGDIEYLTERRKSKLKVSQDNVYDTDIISKLLLTKSIHWRYEEEIRIIKKTEFLERQGAVLIDKVVNLDAVTEIYIGINNKNFDNIVRNNKELESLILNKTIKLYQCDFKKSTWDLDKEDYHYSTHPHVMERMEVFDSAEKILRAMERNHIND</sequence>
<dbReference type="EMBL" id="JAWXRD010000030">
    <property type="protein sequence ID" value="MDX6041060.1"/>
    <property type="molecule type" value="Genomic_DNA"/>
</dbReference>
<protein>
    <submittedName>
        <fullName evidence="1">DUF2971 domain-containing protein</fullName>
    </submittedName>
</protein>
<dbReference type="RefSeq" id="WP_319786232.1">
    <property type="nucleotide sequence ID" value="NZ_JAWXRD010000030.1"/>
</dbReference>
<proteinExistence type="predicted"/>
<organism evidence="1 2">
    <name type="scientific">Scandinavium lactucae</name>
    <dbReference type="NCBI Taxonomy" id="3095028"/>
    <lineage>
        <taxon>Bacteria</taxon>
        <taxon>Pseudomonadati</taxon>
        <taxon>Pseudomonadota</taxon>
        <taxon>Gammaproteobacteria</taxon>
        <taxon>Enterobacterales</taxon>
        <taxon>Enterobacteriaceae</taxon>
        <taxon>Scandinavium</taxon>
    </lineage>
</organism>
<name>A0ABU4QP27_9ENTR</name>
<dbReference type="Pfam" id="PF11185">
    <property type="entry name" value="DUF2971"/>
    <property type="match status" value="1"/>
</dbReference>
<dbReference type="Proteomes" id="UP001275664">
    <property type="component" value="Unassembled WGS sequence"/>
</dbReference>